<name>A0AAD5TJY5_9FUNG</name>
<dbReference type="AlphaFoldDB" id="A0AAD5TJY5"/>
<evidence type="ECO:0000256" key="3">
    <source>
        <dbReference type="SAM" id="SignalP"/>
    </source>
</evidence>
<organism evidence="4 5">
    <name type="scientific">Geranomyces variabilis</name>
    <dbReference type="NCBI Taxonomy" id="109894"/>
    <lineage>
        <taxon>Eukaryota</taxon>
        <taxon>Fungi</taxon>
        <taxon>Fungi incertae sedis</taxon>
        <taxon>Chytridiomycota</taxon>
        <taxon>Chytridiomycota incertae sedis</taxon>
        <taxon>Chytridiomycetes</taxon>
        <taxon>Spizellomycetales</taxon>
        <taxon>Powellomycetaceae</taxon>
        <taxon>Geranomyces</taxon>
    </lineage>
</organism>
<feature type="transmembrane region" description="Helical" evidence="2">
    <location>
        <begin position="527"/>
        <end position="551"/>
    </location>
</feature>
<protein>
    <recommendedName>
        <fullName evidence="6">Transmembrane protein</fullName>
    </recommendedName>
</protein>
<keyword evidence="2" id="KW-0472">Membrane</keyword>
<sequence>MRTASSRIPAAFAAVTALSATFAGASHAFTQPDVDAFRTGQLPFNFDLTSSEATSQTVSISSLFTATSPQYQICSAPVVDGQSNVWYALCTTPPLASFKLAKITVAANGSVALNAEVAVPGTHNLTLSVGFEGGPFLGLVDAAAGAQVVSLLWSTDDERNRTMNGAFVYDNGQQRVESLTMPIGQTTNFAPIVDSDRKMIYTLTSDADGAPCMMRYNLTSTLPTQFCQTLAIDSLASFALGGNLDADPANQTFYLTGTSASYTNTWANPALQPSNVSTPFTAIRTVPAWSQEIIYAMAPRSVSVYNVTSSGRRERWSQVWKNKLDAGSNDTSVVGLPVRKLVGANVSRGWVYTCVNMTTAPDSGSLVAFRNTSGAIPWTLSANTTTIPCSNHTVLTSADGNSMLVSGAGKLAIYSIADLAAPVGNATASVSLVYTIKAAAAPPTAGVAKRQLPASSTPDFAPVLLERADGSVVALVGDAVVSLPTSASRAAAAPPGATSSTPAATTPATGPAAAAASSSGDTSLSTIAIVFLALLALVFLVLCGLVAWLLGRKFRKTVLQKTTQTSRTSLDPERGAAAVVAKDGSDRQRSASIFSRLAGAHAATHAGSMLNEDYTTNASVEGMVVKKRMSTLDESEDDQPLAAQVGPRRVSLLEEIDAELTPPGTLAAIAESNDDHASVALAEASAEVDAAVAQEDSDLETMRPVSLVTAIPHVAPAAEEEVTVVEEEAFPPISPISVKSDPVPSVATEVKRRTVVPRRPSLDSNYTAPLSSSASTYHTAQSHPEGAASLSSASSSFHTVREQPSSSSSSSDEAWSVDEHLYSPLSDPIEIPQSKAGKKALNRKANFRVSLLSASEEMEKNASSWTDTDAYYSAQSS</sequence>
<proteinExistence type="predicted"/>
<keyword evidence="5" id="KW-1185">Reference proteome</keyword>
<keyword evidence="3" id="KW-0732">Signal</keyword>
<evidence type="ECO:0008006" key="6">
    <source>
        <dbReference type="Google" id="ProtNLM"/>
    </source>
</evidence>
<feature type="chain" id="PRO_5042010577" description="Transmembrane protein" evidence="3">
    <location>
        <begin position="29"/>
        <end position="877"/>
    </location>
</feature>
<keyword evidence="2" id="KW-1133">Transmembrane helix</keyword>
<reference evidence="4" key="1">
    <citation type="submission" date="2020-05" db="EMBL/GenBank/DDBJ databases">
        <title>Phylogenomic resolution of chytrid fungi.</title>
        <authorList>
            <person name="Stajich J.E."/>
            <person name="Amses K."/>
            <person name="Simmons R."/>
            <person name="Seto K."/>
            <person name="Myers J."/>
            <person name="Bonds A."/>
            <person name="Quandt C.A."/>
            <person name="Barry K."/>
            <person name="Liu P."/>
            <person name="Grigoriev I."/>
            <person name="Longcore J.E."/>
            <person name="James T.Y."/>
        </authorList>
    </citation>
    <scope>NUCLEOTIDE SEQUENCE</scope>
    <source>
        <strain evidence="4">JEL0379</strain>
    </source>
</reference>
<evidence type="ECO:0000256" key="1">
    <source>
        <dbReference type="SAM" id="MobiDB-lite"/>
    </source>
</evidence>
<keyword evidence="2" id="KW-0812">Transmembrane</keyword>
<feature type="compositionally biased region" description="Low complexity" evidence="1">
    <location>
        <begin position="787"/>
        <end position="796"/>
    </location>
</feature>
<feature type="region of interest" description="Disordered" evidence="1">
    <location>
        <begin position="857"/>
        <end position="877"/>
    </location>
</feature>
<evidence type="ECO:0000256" key="2">
    <source>
        <dbReference type="SAM" id="Phobius"/>
    </source>
</evidence>
<feature type="compositionally biased region" description="Polar residues" evidence="1">
    <location>
        <begin position="762"/>
        <end position="782"/>
    </location>
</feature>
<comment type="caution">
    <text evidence="4">The sequence shown here is derived from an EMBL/GenBank/DDBJ whole genome shotgun (WGS) entry which is preliminary data.</text>
</comment>
<evidence type="ECO:0000313" key="5">
    <source>
        <dbReference type="Proteomes" id="UP001212152"/>
    </source>
</evidence>
<feature type="region of interest" description="Disordered" evidence="1">
    <location>
        <begin position="490"/>
        <end position="519"/>
    </location>
</feature>
<dbReference type="EMBL" id="JADGJQ010000024">
    <property type="protein sequence ID" value="KAJ3178788.1"/>
    <property type="molecule type" value="Genomic_DNA"/>
</dbReference>
<feature type="signal peptide" evidence="3">
    <location>
        <begin position="1"/>
        <end position="28"/>
    </location>
</feature>
<feature type="region of interest" description="Disordered" evidence="1">
    <location>
        <begin position="734"/>
        <end position="815"/>
    </location>
</feature>
<gene>
    <name evidence="4" type="ORF">HDU87_003343</name>
</gene>
<dbReference type="Proteomes" id="UP001212152">
    <property type="component" value="Unassembled WGS sequence"/>
</dbReference>
<accession>A0AAD5TJY5</accession>
<feature type="compositionally biased region" description="Polar residues" evidence="1">
    <location>
        <begin position="861"/>
        <end position="877"/>
    </location>
</feature>
<evidence type="ECO:0000313" key="4">
    <source>
        <dbReference type="EMBL" id="KAJ3178788.1"/>
    </source>
</evidence>